<dbReference type="InterPro" id="IPR013785">
    <property type="entry name" value="Aldolase_TIM"/>
</dbReference>
<comment type="similarity">
    <text evidence="3">Belongs to the DeoC/FbaB aldolase family. DeoC type 2 subfamily.</text>
</comment>
<protein>
    <recommendedName>
        <fullName evidence="4 9">Deoxyribose-phosphate aldolase</fullName>
        <ecNumber evidence="4 9">4.1.2.4</ecNumber>
    </recommendedName>
</protein>
<proteinExistence type="inferred from homology"/>
<dbReference type="Gene3D" id="3.20.20.70">
    <property type="entry name" value="Aldolase class I"/>
    <property type="match status" value="1"/>
</dbReference>
<dbReference type="SUPFAM" id="SSF51569">
    <property type="entry name" value="Aldolase"/>
    <property type="match status" value="1"/>
</dbReference>
<keyword evidence="5" id="KW-0963">Cytoplasm</keyword>
<dbReference type="EMBL" id="FOJB01000001">
    <property type="protein sequence ID" value="SEV99191.1"/>
    <property type="molecule type" value="Genomic_DNA"/>
</dbReference>
<dbReference type="GO" id="GO:0016052">
    <property type="term" value="P:carbohydrate catabolic process"/>
    <property type="evidence" value="ECO:0007669"/>
    <property type="project" value="TreeGrafter"/>
</dbReference>
<keyword evidence="12" id="KW-1185">Reference proteome</keyword>
<dbReference type="STRING" id="1173584.SAMN05444851_0736"/>
<evidence type="ECO:0000256" key="8">
    <source>
        <dbReference type="ARBA" id="ARBA00048791"/>
    </source>
</evidence>
<dbReference type="FunFam" id="3.20.20.70:FF:000103">
    <property type="entry name" value="Putative deoxyribose-phosphate aldolase"/>
    <property type="match status" value="1"/>
</dbReference>
<comment type="catalytic activity">
    <reaction evidence="8">
        <text>2-deoxy-D-ribose 5-phosphate = D-glyceraldehyde 3-phosphate + acetaldehyde</text>
        <dbReference type="Rhea" id="RHEA:12821"/>
        <dbReference type="ChEBI" id="CHEBI:15343"/>
        <dbReference type="ChEBI" id="CHEBI:59776"/>
        <dbReference type="ChEBI" id="CHEBI:62877"/>
        <dbReference type="EC" id="4.1.2.4"/>
    </reaction>
</comment>
<dbReference type="InterPro" id="IPR002915">
    <property type="entry name" value="DeoC/FbaB/LacD_aldolase"/>
</dbReference>
<name>A0A1I0NDN1_9RHOB</name>
<comment type="pathway">
    <text evidence="2">Carbohydrate degradation; 2-deoxy-D-ribose 1-phosphate degradation; D-glyceraldehyde 3-phosphate and acetaldehyde from 2-deoxy-alpha-D-ribose 1-phosphate: step 2/2.</text>
</comment>
<dbReference type="PANTHER" id="PTHR10889">
    <property type="entry name" value="DEOXYRIBOSE-PHOSPHATE ALDOLASE"/>
    <property type="match status" value="1"/>
</dbReference>
<evidence type="ECO:0000256" key="5">
    <source>
        <dbReference type="ARBA" id="ARBA00022490"/>
    </source>
</evidence>
<evidence type="ECO:0000256" key="4">
    <source>
        <dbReference type="ARBA" id="ARBA00012515"/>
    </source>
</evidence>
<evidence type="ECO:0000256" key="1">
    <source>
        <dbReference type="ARBA" id="ARBA00004463"/>
    </source>
</evidence>
<dbReference type="GO" id="GO:0009264">
    <property type="term" value="P:deoxyribonucleotide catabolic process"/>
    <property type="evidence" value="ECO:0007669"/>
    <property type="project" value="UniProtKB-UniRule"/>
</dbReference>
<feature type="compositionally biased region" description="Polar residues" evidence="10">
    <location>
        <begin position="1"/>
        <end position="10"/>
    </location>
</feature>
<dbReference type="AlphaFoldDB" id="A0A1I0NDN1"/>
<dbReference type="Pfam" id="PF01791">
    <property type="entry name" value="DeoC"/>
    <property type="match status" value="1"/>
</dbReference>
<evidence type="ECO:0000256" key="2">
    <source>
        <dbReference type="ARBA" id="ARBA00004816"/>
    </source>
</evidence>
<dbReference type="EC" id="4.1.2.4" evidence="4 9"/>
<evidence type="ECO:0000256" key="9">
    <source>
        <dbReference type="NCBIfam" id="TIGR00126"/>
    </source>
</evidence>
<dbReference type="GO" id="GO:0005737">
    <property type="term" value="C:cytoplasm"/>
    <property type="evidence" value="ECO:0007669"/>
    <property type="project" value="InterPro"/>
</dbReference>
<sequence>MQSEQRSARTSQRDRDTTQLPQVTHSRNPGMDLDMNWVRAAQANTSAIERRCATLPGRRSVKKEHQAAWLLKAITMIDLTTLSGDDTAGRVRRLCAKAAHPVRSEILSSLGVDEITTGAVCVYHDMIAPAVETLDHMGVTLPVAAVSTGFPAGLSPYHLRVEEIRESVRVGASEIDIVISRRHVLTGNWQALYDEMRDFREACGAAHVKAILATGELGSLRNVARASLVCMMAGADFIKTSTGKESVNATLPVSLVMIRAIRDYYEATGYRVGYKPAGGISKAKDAITYLALIKEELGDDWLTPDLFRFGASSLLGDIERQLEHHVTGHYSATYRHPMG</sequence>
<dbReference type="NCBIfam" id="TIGR00126">
    <property type="entry name" value="deoC"/>
    <property type="match status" value="1"/>
</dbReference>
<dbReference type="GO" id="GO:0004139">
    <property type="term" value="F:deoxyribose-phosphate aldolase activity"/>
    <property type="evidence" value="ECO:0007669"/>
    <property type="project" value="UniProtKB-UniRule"/>
</dbReference>
<dbReference type="InterPro" id="IPR011343">
    <property type="entry name" value="DeoC"/>
</dbReference>
<evidence type="ECO:0000256" key="3">
    <source>
        <dbReference type="ARBA" id="ARBA00009473"/>
    </source>
</evidence>
<keyword evidence="6" id="KW-0456">Lyase</keyword>
<gene>
    <name evidence="11" type="ORF">SAMN05444851_0736</name>
</gene>
<accession>A0A1I0NDN1</accession>
<feature type="compositionally biased region" description="Polar residues" evidence="10">
    <location>
        <begin position="18"/>
        <end position="27"/>
    </location>
</feature>
<dbReference type="CDD" id="cd00959">
    <property type="entry name" value="DeoC"/>
    <property type="match status" value="1"/>
</dbReference>
<evidence type="ECO:0000313" key="12">
    <source>
        <dbReference type="Proteomes" id="UP000199650"/>
    </source>
</evidence>
<reference evidence="11 12" key="1">
    <citation type="submission" date="2016-10" db="EMBL/GenBank/DDBJ databases">
        <authorList>
            <person name="de Groot N.N."/>
        </authorList>
    </citation>
    <scope>NUCLEOTIDE SEQUENCE [LARGE SCALE GENOMIC DNA]</scope>
    <source>
        <strain evidence="11 12">DSM 29439</strain>
    </source>
</reference>
<evidence type="ECO:0000256" key="7">
    <source>
        <dbReference type="ARBA" id="ARBA00023270"/>
    </source>
</evidence>
<keyword evidence="7" id="KW-0704">Schiff base</keyword>
<dbReference type="Proteomes" id="UP000199650">
    <property type="component" value="Unassembled WGS sequence"/>
</dbReference>
<dbReference type="PANTHER" id="PTHR10889:SF3">
    <property type="entry name" value="DEOXYRIBOSE-PHOSPHATE ALDOLASE"/>
    <property type="match status" value="1"/>
</dbReference>
<dbReference type="SMART" id="SM01133">
    <property type="entry name" value="DeoC"/>
    <property type="match status" value="1"/>
</dbReference>
<evidence type="ECO:0000313" key="11">
    <source>
        <dbReference type="EMBL" id="SEV99191.1"/>
    </source>
</evidence>
<feature type="region of interest" description="Disordered" evidence="10">
    <location>
        <begin position="1"/>
        <end position="32"/>
    </location>
</feature>
<comment type="subcellular location">
    <subcellularLocation>
        <location evidence="1">Cytoplasmic granule</location>
    </subcellularLocation>
</comment>
<organism evidence="11 12">
    <name type="scientific">Aliiroseovarius sediminilitoris</name>
    <dbReference type="NCBI Taxonomy" id="1173584"/>
    <lineage>
        <taxon>Bacteria</taxon>
        <taxon>Pseudomonadati</taxon>
        <taxon>Pseudomonadota</taxon>
        <taxon>Alphaproteobacteria</taxon>
        <taxon>Rhodobacterales</taxon>
        <taxon>Paracoccaceae</taxon>
        <taxon>Aliiroseovarius</taxon>
    </lineage>
</organism>
<evidence type="ECO:0000256" key="6">
    <source>
        <dbReference type="ARBA" id="ARBA00023239"/>
    </source>
</evidence>
<evidence type="ECO:0000256" key="10">
    <source>
        <dbReference type="SAM" id="MobiDB-lite"/>
    </source>
</evidence>